<dbReference type="GO" id="GO:0006696">
    <property type="term" value="P:ergosterol biosynthetic process"/>
    <property type="evidence" value="ECO:0007669"/>
    <property type="project" value="TreeGrafter"/>
</dbReference>
<evidence type="ECO:0000256" key="16">
    <source>
        <dbReference type="ARBA" id="ARBA00038892"/>
    </source>
</evidence>
<keyword evidence="9" id="KW-0560">Oxidoreductase</keyword>
<dbReference type="Gene3D" id="1.20.120.1630">
    <property type="match status" value="1"/>
</dbReference>
<keyword evidence="8 18" id="KW-1133">Transmembrane helix</keyword>
<dbReference type="GO" id="GO:0005789">
    <property type="term" value="C:endoplasmic reticulum membrane"/>
    <property type="evidence" value="ECO:0007669"/>
    <property type="project" value="UniProtKB-SubCell"/>
</dbReference>
<keyword evidence="20" id="KW-1185">Reference proteome</keyword>
<dbReference type="EC" id="1.3.1.71" evidence="16"/>
<evidence type="ECO:0000256" key="6">
    <source>
        <dbReference type="ARBA" id="ARBA00022857"/>
    </source>
</evidence>
<evidence type="ECO:0000256" key="3">
    <source>
        <dbReference type="ARBA" id="ARBA00022516"/>
    </source>
</evidence>
<protein>
    <recommendedName>
        <fullName evidence="16">Delta(24(24(1)))-sterol reductase</fullName>
        <ecNumber evidence="16">1.3.1.71</ecNumber>
    </recommendedName>
</protein>
<proteinExistence type="inferred from homology"/>
<evidence type="ECO:0000256" key="2">
    <source>
        <dbReference type="ARBA" id="ARBA00005402"/>
    </source>
</evidence>
<evidence type="ECO:0000256" key="5">
    <source>
        <dbReference type="ARBA" id="ARBA00022824"/>
    </source>
</evidence>
<evidence type="ECO:0000256" key="17">
    <source>
        <dbReference type="ARBA" id="ARBA00048918"/>
    </source>
</evidence>
<keyword evidence="10" id="KW-0756">Sterol biosynthesis</keyword>
<feature type="transmembrane region" description="Helical" evidence="18">
    <location>
        <begin position="421"/>
        <end position="446"/>
    </location>
</feature>
<keyword evidence="13" id="KW-1207">Sterol metabolism</keyword>
<dbReference type="GO" id="GO:0000246">
    <property type="term" value="F:Delta24(24-1) sterol reductase activity"/>
    <property type="evidence" value="ECO:0007669"/>
    <property type="project" value="UniProtKB-EC"/>
</dbReference>
<dbReference type="PROSITE" id="PS01018">
    <property type="entry name" value="STEROL_REDUCT_2"/>
    <property type="match status" value="1"/>
</dbReference>
<feature type="transmembrane region" description="Helical" evidence="18">
    <location>
        <begin position="301"/>
        <end position="322"/>
    </location>
</feature>
<organism evidence="19 20">
    <name type="scientific">Coprinopsis marcescibilis</name>
    <name type="common">Agaric fungus</name>
    <name type="synonym">Psathyrella marcescibilis</name>
    <dbReference type="NCBI Taxonomy" id="230819"/>
    <lineage>
        <taxon>Eukaryota</taxon>
        <taxon>Fungi</taxon>
        <taxon>Dikarya</taxon>
        <taxon>Basidiomycota</taxon>
        <taxon>Agaricomycotina</taxon>
        <taxon>Agaricomycetes</taxon>
        <taxon>Agaricomycetidae</taxon>
        <taxon>Agaricales</taxon>
        <taxon>Agaricineae</taxon>
        <taxon>Psathyrellaceae</taxon>
        <taxon>Coprinopsis</taxon>
    </lineage>
</organism>
<keyword evidence="11" id="KW-0443">Lipid metabolism</keyword>
<feature type="transmembrane region" description="Helical" evidence="18">
    <location>
        <begin position="262"/>
        <end position="281"/>
    </location>
</feature>
<evidence type="ECO:0000256" key="13">
    <source>
        <dbReference type="ARBA" id="ARBA00023166"/>
    </source>
</evidence>
<accession>A0A5C3LA42</accession>
<evidence type="ECO:0000256" key="1">
    <source>
        <dbReference type="ARBA" id="ARBA00004477"/>
    </source>
</evidence>
<feature type="transmembrane region" description="Helical" evidence="18">
    <location>
        <begin position="52"/>
        <end position="75"/>
    </location>
</feature>
<evidence type="ECO:0000256" key="11">
    <source>
        <dbReference type="ARBA" id="ARBA00023098"/>
    </source>
</evidence>
<comment type="catalytic activity">
    <reaction evidence="17">
        <text>ergosterol + NADP(+) = ergosta-5,7,22,24(28)-tetraen-3beta-ol + NADPH + H(+)</text>
        <dbReference type="Rhea" id="RHEA:18501"/>
        <dbReference type="ChEBI" id="CHEBI:15378"/>
        <dbReference type="ChEBI" id="CHEBI:16933"/>
        <dbReference type="ChEBI" id="CHEBI:18249"/>
        <dbReference type="ChEBI" id="CHEBI:57783"/>
        <dbReference type="ChEBI" id="CHEBI:58349"/>
        <dbReference type="EC" id="1.3.1.71"/>
    </reaction>
    <physiologicalReaction direction="right-to-left" evidence="17">
        <dbReference type="Rhea" id="RHEA:18503"/>
    </physiologicalReaction>
</comment>
<dbReference type="PANTHER" id="PTHR21257:SF31">
    <property type="entry name" value="DELTA(24(24(1)))-STEROL REDUCTASE ERG4"/>
    <property type="match status" value="1"/>
</dbReference>
<dbReference type="PANTHER" id="PTHR21257">
    <property type="entry name" value="DELTA(14)-STEROL REDUCTASE"/>
    <property type="match status" value="1"/>
</dbReference>
<sequence length="480" mass="55343">MSSKSSAVANDSGLRQRTGLNVQKSSLHISEVGRQRDKELDTHTDYEFGGPWGVAAIMTFFPILMYYLWICLWFYDGKLVHPTSTEDIAPFLWRMWGHIKKDASPNAYAWKVYTGNVVFQLVIALVMPGYSQEGLPVPSLGYKTLQYNCNALVCLYATLATAGFLHYFHIFRLTEIIDNYGHLMTVSMIYGFGVSLLTYIHAIATNTAIRMSGNFVYDYFMGASLNPHIGPVCLKMWAEVRIPWVLVFFLSVSGACKQYETLGYVTPNMAFMILATGLYINACAKGEECIPQTWDIYHEKWGFMVIFWNFSGVPFSYVYSVVYMASHDPTKYQFSTAGYVFIYSVILTAYYIWDTAMAQKSHFKMQTQGTYKFRKTFPQLPWNTVKNPTYVQTEHGNRLLTSGFWAYSRKPNYVADWVMSLTWGAIVGTATIIPYFYSIFFIVVLLHRCTRDFERCSKKYGKDWVQYCDIVKYKYIPYVY</sequence>
<feature type="transmembrane region" description="Helical" evidence="18">
    <location>
        <begin position="334"/>
        <end position="353"/>
    </location>
</feature>
<evidence type="ECO:0000313" key="19">
    <source>
        <dbReference type="EMBL" id="TFK29707.1"/>
    </source>
</evidence>
<evidence type="ECO:0000256" key="10">
    <source>
        <dbReference type="ARBA" id="ARBA00023011"/>
    </source>
</evidence>
<dbReference type="AlphaFoldDB" id="A0A5C3LA42"/>
<dbReference type="Proteomes" id="UP000307440">
    <property type="component" value="Unassembled WGS sequence"/>
</dbReference>
<evidence type="ECO:0000256" key="18">
    <source>
        <dbReference type="SAM" id="Phobius"/>
    </source>
</evidence>
<feature type="transmembrane region" description="Helical" evidence="18">
    <location>
        <begin position="189"/>
        <end position="209"/>
    </location>
</feature>
<evidence type="ECO:0000256" key="8">
    <source>
        <dbReference type="ARBA" id="ARBA00022989"/>
    </source>
</evidence>
<dbReference type="InterPro" id="IPR018083">
    <property type="entry name" value="Sterol_reductase_CS"/>
</dbReference>
<evidence type="ECO:0000256" key="15">
    <source>
        <dbReference type="ARBA" id="ARBA00029435"/>
    </source>
</evidence>
<dbReference type="OrthoDB" id="5326588at2759"/>
<comment type="similarity">
    <text evidence="2">Belongs to the ERG4/ERG24 family.</text>
</comment>
<evidence type="ECO:0000256" key="12">
    <source>
        <dbReference type="ARBA" id="ARBA00023136"/>
    </source>
</evidence>
<keyword evidence="7" id="KW-0752">Steroid biosynthesis</keyword>
<keyword evidence="6" id="KW-0521">NADP</keyword>
<dbReference type="EMBL" id="ML210148">
    <property type="protein sequence ID" value="TFK29707.1"/>
    <property type="molecule type" value="Genomic_DNA"/>
</dbReference>
<keyword evidence="3" id="KW-0444">Lipid biosynthesis</keyword>
<evidence type="ECO:0000256" key="14">
    <source>
        <dbReference type="ARBA" id="ARBA00023221"/>
    </source>
</evidence>
<evidence type="ECO:0000256" key="7">
    <source>
        <dbReference type="ARBA" id="ARBA00022955"/>
    </source>
</evidence>
<gene>
    <name evidence="19" type="ORF">FA15DRAFT_609819</name>
</gene>
<dbReference type="InterPro" id="IPR001171">
    <property type="entry name" value="ERG24_DHCR-like"/>
</dbReference>
<comment type="pathway">
    <text evidence="15">Steroid metabolism; ergosterol biosynthesis.</text>
</comment>
<keyword evidence="14" id="KW-0753">Steroid metabolism</keyword>
<reference evidence="19 20" key="1">
    <citation type="journal article" date="2019" name="Nat. Ecol. Evol.">
        <title>Megaphylogeny resolves global patterns of mushroom evolution.</title>
        <authorList>
            <person name="Varga T."/>
            <person name="Krizsan K."/>
            <person name="Foldi C."/>
            <person name="Dima B."/>
            <person name="Sanchez-Garcia M."/>
            <person name="Sanchez-Ramirez S."/>
            <person name="Szollosi G.J."/>
            <person name="Szarkandi J.G."/>
            <person name="Papp V."/>
            <person name="Albert L."/>
            <person name="Andreopoulos W."/>
            <person name="Angelini C."/>
            <person name="Antonin V."/>
            <person name="Barry K.W."/>
            <person name="Bougher N.L."/>
            <person name="Buchanan P."/>
            <person name="Buyck B."/>
            <person name="Bense V."/>
            <person name="Catcheside P."/>
            <person name="Chovatia M."/>
            <person name="Cooper J."/>
            <person name="Damon W."/>
            <person name="Desjardin D."/>
            <person name="Finy P."/>
            <person name="Geml J."/>
            <person name="Haridas S."/>
            <person name="Hughes K."/>
            <person name="Justo A."/>
            <person name="Karasinski D."/>
            <person name="Kautmanova I."/>
            <person name="Kiss B."/>
            <person name="Kocsube S."/>
            <person name="Kotiranta H."/>
            <person name="LaButti K.M."/>
            <person name="Lechner B.E."/>
            <person name="Liimatainen K."/>
            <person name="Lipzen A."/>
            <person name="Lukacs Z."/>
            <person name="Mihaltcheva S."/>
            <person name="Morgado L.N."/>
            <person name="Niskanen T."/>
            <person name="Noordeloos M.E."/>
            <person name="Ohm R.A."/>
            <person name="Ortiz-Santana B."/>
            <person name="Ovrebo C."/>
            <person name="Racz N."/>
            <person name="Riley R."/>
            <person name="Savchenko A."/>
            <person name="Shiryaev A."/>
            <person name="Soop K."/>
            <person name="Spirin V."/>
            <person name="Szebenyi C."/>
            <person name="Tomsovsky M."/>
            <person name="Tulloss R.E."/>
            <person name="Uehling J."/>
            <person name="Grigoriev I.V."/>
            <person name="Vagvolgyi C."/>
            <person name="Papp T."/>
            <person name="Martin F.M."/>
            <person name="Miettinen O."/>
            <person name="Hibbett D.S."/>
            <person name="Nagy L.G."/>
        </authorList>
    </citation>
    <scope>NUCLEOTIDE SEQUENCE [LARGE SCALE GENOMIC DNA]</scope>
    <source>
        <strain evidence="19 20">CBS 121175</strain>
    </source>
</reference>
<keyword evidence="5" id="KW-0256">Endoplasmic reticulum</keyword>
<dbReference type="STRING" id="230819.A0A5C3LA42"/>
<name>A0A5C3LA42_COPMA</name>
<keyword evidence="4 18" id="KW-0812">Transmembrane</keyword>
<evidence type="ECO:0000256" key="9">
    <source>
        <dbReference type="ARBA" id="ARBA00023002"/>
    </source>
</evidence>
<evidence type="ECO:0000313" key="20">
    <source>
        <dbReference type="Proteomes" id="UP000307440"/>
    </source>
</evidence>
<dbReference type="FunFam" id="1.20.120.1630:FF:000003">
    <property type="entry name" value="C-24(28) sterol reductase"/>
    <property type="match status" value="1"/>
</dbReference>
<keyword evidence="12 18" id="KW-0472">Membrane</keyword>
<evidence type="ECO:0000256" key="4">
    <source>
        <dbReference type="ARBA" id="ARBA00022692"/>
    </source>
</evidence>
<dbReference type="Pfam" id="PF01222">
    <property type="entry name" value="ERG4_ERG24"/>
    <property type="match status" value="1"/>
</dbReference>
<comment type="subcellular location">
    <subcellularLocation>
        <location evidence="1">Endoplasmic reticulum membrane</location>
        <topology evidence="1">Multi-pass membrane protein</topology>
    </subcellularLocation>
</comment>
<feature type="transmembrane region" description="Helical" evidence="18">
    <location>
        <begin position="150"/>
        <end position="168"/>
    </location>
</feature>